<sequence>MSNDKPFTSFKALSFDCYGTLINWEGGLEQALEPIVSQLPSDHAHSKNPNLAVQRFNDLSDEIQEEQPKLRYDINLATAAKKLAAELGVSIPESVAEAVGAGPRKWSAFPDTVAGLEILKNHFKLIILSNVNNENIKATVADNLAPVEFDAIYTAENIGSYKPSHNNFQYLFEHAKKELDIDFEKGDLLHVARSLTADHVPAKEIGLRSVWIARGGDKKEGYGVGGNYEELLAKGKVGFEWKFDTIGDFAKEVARQFGDA</sequence>
<dbReference type="InterPro" id="IPR051540">
    <property type="entry name" value="S-2-haloacid_dehalogenase"/>
</dbReference>
<dbReference type="Proteomes" id="UP000014074">
    <property type="component" value="Unassembled WGS sequence"/>
</dbReference>
<dbReference type="Gene3D" id="3.40.50.1000">
    <property type="entry name" value="HAD superfamily/HAD-like"/>
    <property type="match status" value="1"/>
</dbReference>
<keyword evidence="1" id="KW-0378">Hydrolase</keyword>
<evidence type="ECO:0000313" key="3">
    <source>
        <dbReference type="Proteomes" id="UP000014074"/>
    </source>
</evidence>
<dbReference type="EMBL" id="KB932837">
    <property type="protein sequence ID" value="EOO03229.1"/>
    <property type="molecule type" value="Genomic_DNA"/>
</dbReference>
<dbReference type="PRINTS" id="PR00413">
    <property type="entry name" value="HADHALOGNASE"/>
</dbReference>
<dbReference type="PANTHER" id="PTHR43316">
    <property type="entry name" value="HYDROLASE, HALOACID DELAHOGENASE-RELATED"/>
    <property type="match status" value="1"/>
</dbReference>
<protein>
    <submittedName>
        <fullName evidence="2">Putative haloacid dehalogenase protein</fullName>
    </submittedName>
</protein>
<dbReference type="Gene3D" id="1.10.150.750">
    <property type="match status" value="1"/>
</dbReference>
<dbReference type="OrthoDB" id="444127at2759"/>
<dbReference type="Pfam" id="PF00702">
    <property type="entry name" value="Hydrolase"/>
    <property type="match status" value="1"/>
</dbReference>
<dbReference type="AlphaFoldDB" id="R8BVA8"/>
<dbReference type="InterPro" id="IPR006439">
    <property type="entry name" value="HAD-SF_hydro_IA"/>
</dbReference>
<dbReference type="GeneID" id="19321372"/>
<dbReference type="InterPro" id="IPR036412">
    <property type="entry name" value="HAD-like_sf"/>
</dbReference>
<dbReference type="HOGENOM" id="CLU_045011_3_2_1"/>
<accession>R8BVA8</accession>
<name>R8BVA8_PHAM7</name>
<dbReference type="SUPFAM" id="SSF56784">
    <property type="entry name" value="HAD-like"/>
    <property type="match status" value="1"/>
</dbReference>
<dbReference type="GO" id="GO:0016791">
    <property type="term" value="F:phosphatase activity"/>
    <property type="evidence" value="ECO:0007669"/>
    <property type="project" value="UniProtKB-ARBA"/>
</dbReference>
<organism evidence="2 3">
    <name type="scientific">Phaeoacremonium minimum (strain UCR-PA7)</name>
    <name type="common">Esca disease fungus</name>
    <name type="synonym">Togninia minima</name>
    <dbReference type="NCBI Taxonomy" id="1286976"/>
    <lineage>
        <taxon>Eukaryota</taxon>
        <taxon>Fungi</taxon>
        <taxon>Dikarya</taxon>
        <taxon>Ascomycota</taxon>
        <taxon>Pezizomycotina</taxon>
        <taxon>Sordariomycetes</taxon>
        <taxon>Sordariomycetidae</taxon>
        <taxon>Togniniales</taxon>
        <taxon>Togniniaceae</taxon>
        <taxon>Phaeoacremonium</taxon>
    </lineage>
</organism>
<dbReference type="RefSeq" id="XP_007912014.1">
    <property type="nucleotide sequence ID" value="XM_007913823.1"/>
</dbReference>
<reference evidence="3" key="1">
    <citation type="journal article" date="2013" name="Genome Announc.">
        <title>Draft genome sequence of the ascomycete Phaeoacremonium aleophilum strain UCR-PA7, a causal agent of the esca disease complex in grapevines.</title>
        <authorList>
            <person name="Blanco-Ulate B."/>
            <person name="Rolshausen P."/>
            <person name="Cantu D."/>
        </authorList>
    </citation>
    <scope>NUCLEOTIDE SEQUENCE [LARGE SCALE GENOMIC DNA]</scope>
    <source>
        <strain evidence="3">UCR-PA7</strain>
    </source>
</reference>
<dbReference type="KEGG" id="tmn:UCRPA7_1241"/>
<dbReference type="eggNOG" id="ENOG502SJ1V">
    <property type="taxonomic scope" value="Eukaryota"/>
</dbReference>
<evidence type="ECO:0000256" key="1">
    <source>
        <dbReference type="ARBA" id="ARBA00022801"/>
    </source>
</evidence>
<dbReference type="InterPro" id="IPR023214">
    <property type="entry name" value="HAD_sf"/>
</dbReference>
<dbReference type="PANTHER" id="PTHR43316:SF9">
    <property type="entry name" value="ACID DEHALOGENASE, PUTATIVE (AFU_ORTHOLOGUE AFUA_6G14460)-RELATED"/>
    <property type="match status" value="1"/>
</dbReference>
<evidence type="ECO:0000313" key="2">
    <source>
        <dbReference type="EMBL" id="EOO03229.1"/>
    </source>
</evidence>
<gene>
    <name evidence="2" type="ORF">UCRPA7_1241</name>
</gene>
<proteinExistence type="predicted"/>
<keyword evidence="3" id="KW-1185">Reference proteome</keyword>